<reference evidence="6 7" key="1">
    <citation type="submission" date="2019-03" db="EMBL/GenBank/DDBJ databases">
        <title>Comparative insights into the high quality Complete genome sequence of highly metal resistant Cupriavidus metallidurans strain BS1 isolated from a gold-copper mine.</title>
        <authorList>
            <person name="Mazhar H.S."/>
            <person name="Rensing C."/>
        </authorList>
    </citation>
    <scope>NUCLEOTIDE SEQUENCE [LARGE SCALE GENOMIC DNA]</scope>
    <source>
        <strain evidence="6 7">BS1</strain>
    </source>
</reference>
<organism evidence="6 7">
    <name type="scientific">Cupriavidus metallidurans</name>
    <dbReference type="NCBI Taxonomy" id="119219"/>
    <lineage>
        <taxon>Bacteria</taxon>
        <taxon>Pseudomonadati</taxon>
        <taxon>Pseudomonadota</taxon>
        <taxon>Betaproteobacteria</taxon>
        <taxon>Burkholderiales</taxon>
        <taxon>Burkholderiaceae</taxon>
        <taxon>Cupriavidus</taxon>
    </lineage>
</organism>
<dbReference type="PANTHER" id="PTHR43214">
    <property type="entry name" value="TWO-COMPONENT RESPONSE REGULATOR"/>
    <property type="match status" value="1"/>
</dbReference>
<dbReference type="SUPFAM" id="SSF46894">
    <property type="entry name" value="C-terminal effector domain of the bipartite response regulators"/>
    <property type="match status" value="1"/>
</dbReference>
<proteinExistence type="predicted"/>
<dbReference type="AlphaFoldDB" id="A0A482IZ50"/>
<dbReference type="OrthoDB" id="8585266at2"/>
<evidence type="ECO:0000256" key="1">
    <source>
        <dbReference type="ARBA" id="ARBA00022553"/>
    </source>
</evidence>
<dbReference type="Gene3D" id="1.10.10.10">
    <property type="entry name" value="Winged helix-like DNA-binding domain superfamily/Winged helix DNA-binding domain"/>
    <property type="match status" value="1"/>
</dbReference>
<dbReference type="PANTHER" id="PTHR43214:SF17">
    <property type="entry name" value="TRANSCRIPTIONAL REGULATORY PROTEIN RCSB"/>
    <property type="match status" value="1"/>
</dbReference>
<dbReference type="InterPro" id="IPR001789">
    <property type="entry name" value="Sig_transdc_resp-reg_receiver"/>
</dbReference>
<dbReference type="RefSeq" id="WP_017514796.1">
    <property type="nucleotide sequence ID" value="NZ_CP037901.1"/>
</dbReference>
<evidence type="ECO:0000256" key="3">
    <source>
        <dbReference type="PROSITE-ProRule" id="PRU00169"/>
    </source>
</evidence>
<dbReference type="SMART" id="SM00421">
    <property type="entry name" value="HTH_LUXR"/>
    <property type="match status" value="1"/>
</dbReference>
<sequence>MTAKTIRVALADDHPLVVVALRDCLQRTPGFQVTCECTNGSELVDALTQNPVDIAVTDFSMGHGDTSLDGFNLLRKLHRRHPDTRIVVVSAQTNPGVVSRAMKLGARAFVSKEDELDEIVRACIHVTVSNGHFYSPSIRAVLDSATAAATAAPATDLTLRELDVVRLYAQGFQLTEIANKLGRSVSTISSQKTVAMRKLSVQTNTDLIRYAYENGLI</sequence>
<evidence type="ECO:0000256" key="2">
    <source>
        <dbReference type="ARBA" id="ARBA00023125"/>
    </source>
</evidence>
<feature type="domain" description="Response regulatory" evidence="5">
    <location>
        <begin position="7"/>
        <end position="127"/>
    </location>
</feature>
<keyword evidence="2" id="KW-0238">DNA-binding</keyword>
<dbReference type="GO" id="GO:0003677">
    <property type="term" value="F:DNA binding"/>
    <property type="evidence" value="ECO:0007669"/>
    <property type="project" value="UniProtKB-KW"/>
</dbReference>
<dbReference type="InterPro" id="IPR011006">
    <property type="entry name" value="CheY-like_superfamily"/>
</dbReference>
<keyword evidence="1 3" id="KW-0597">Phosphoprotein</keyword>
<dbReference type="Pfam" id="PF00196">
    <property type="entry name" value="GerE"/>
    <property type="match status" value="1"/>
</dbReference>
<accession>A0A482IZ50</accession>
<dbReference type="PROSITE" id="PS50110">
    <property type="entry name" value="RESPONSE_REGULATORY"/>
    <property type="match status" value="1"/>
</dbReference>
<evidence type="ECO:0000259" key="4">
    <source>
        <dbReference type="PROSITE" id="PS50043"/>
    </source>
</evidence>
<dbReference type="SMART" id="SM00448">
    <property type="entry name" value="REC"/>
    <property type="match status" value="1"/>
</dbReference>
<dbReference type="GO" id="GO:0006355">
    <property type="term" value="P:regulation of DNA-templated transcription"/>
    <property type="evidence" value="ECO:0007669"/>
    <property type="project" value="InterPro"/>
</dbReference>
<dbReference type="InterPro" id="IPR000792">
    <property type="entry name" value="Tscrpt_reg_LuxR_C"/>
</dbReference>
<dbReference type="InterPro" id="IPR016032">
    <property type="entry name" value="Sig_transdc_resp-reg_C-effctor"/>
</dbReference>
<evidence type="ECO:0000313" key="6">
    <source>
        <dbReference type="EMBL" id="QBP11990.1"/>
    </source>
</evidence>
<dbReference type="PRINTS" id="PR00038">
    <property type="entry name" value="HTHLUXR"/>
</dbReference>
<gene>
    <name evidence="6" type="ORF">DDF84_019580</name>
</gene>
<dbReference type="SUPFAM" id="SSF52172">
    <property type="entry name" value="CheY-like"/>
    <property type="match status" value="1"/>
</dbReference>
<dbReference type="Pfam" id="PF00072">
    <property type="entry name" value="Response_reg"/>
    <property type="match status" value="1"/>
</dbReference>
<dbReference type="PROSITE" id="PS50043">
    <property type="entry name" value="HTH_LUXR_2"/>
    <property type="match status" value="1"/>
</dbReference>
<evidence type="ECO:0000313" key="7">
    <source>
        <dbReference type="Proteomes" id="UP000253772"/>
    </source>
</evidence>
<protein>
    <submittedName>
        <fullName evidence="6">Response regulator transcription factor</fullName>
    </submittedName>
</protein>
<dbReference type="CDD" id="cd06170">
    <property type="entry name" value="LuxR_C_like"/>
    <property type="match status" value="1"/>
</dbReference>
<evidence type="ECO:0000259" key="5">
    <source>
        <dbReference type="PROSITE" id="PS50110"/>
    </source>
</evidence>
<dbReference type="InterPro" id="IPR036388">
    <property type="entry name" value="WH-like_DNA-bd_sf"/>
</dbReference>
<dbReference type="GO" id="GO:0000160">
    <property type="term" value="P:phosphorelay signal transduction system"/>
    <property type="evidence" value="ECO:0007669"/>
    <property type="project" value="InterPro"/>
</dbReference>
<dbReference type="Gene3D" id="3.40.50.2300">
    <property type="match status" value="1"/>
</dbReference>
<feature type="domain" description="HTH luxR-type" evidence="4">
    <location>
        <begin position="150"/>
        <end position="215"/>
    </location>
</feature>
<feature type="modified residue" description="4-aspartylphosphate" evidence="3">
    <location>
        <position position="58"/>
    </location>
</feature>
<dbReference type="InterPro" id="IPR039420">
    <property type="entry name" value="WalR-like"/>
</dbReference>
<name>A0A482IZ50_9BURK</name>
<dbReference type="CDD" id="cd17535">
    <property type="entry name" value="REC_NarL-like"/>
    <property type="match status" value="1"/>
</dbReference>
<dbReference type="InterPro" id="IPR058245">
    <property type="entry name" value="NreC/VraR/RcsB-like_REC"/>
</dbReference>
<dbReference type="Proteomes" id="UP000253772">
    <property type="component" value="Chromosome c2"/>
</dbReference>
<dbReference type="EMBL" id="CP037901">
    <property type="protein sequence ID" value="QBP11990.1"/>
    <property type="molecule type" value="Genomic_DNA"/>
</dbReference>